<dbReference type="PANTHER" id="PTHR47506:SF3">
    <property type="entry name" value="HTH-TYPE TRANSCRIPTIONAL REGULATOR LMRA"/>
    <property type="match status" value="1"/>
</dbReference>
<accession>A0A1Y5SFT5</accession>
<dbReference type="PANTHER" id="PTHR47506">
    <property type="entry name" value="TRANSCRIPTIONAL REGULATORY PROTEIN"/>
    <property type="match status" value="1"/>
</dbReference>
<keyword evidence="7" id="KW-1185">Reference proteome</keyword>
<evidence type="ECO:0000313" key="6">
    <source>
        <dbReference type="EMBL" id="SLN39808.1"/>
    </source>
</evidence>
<dbReference type="InterPro" id="IPR054156">
    <property type="entry name" value="YxaF_TetR_C"/>
</dbReference>
<keyword evidence="3" id="KW-0804">Transcription</keyword>
<dbReference type="EMBL" id="FWFQ01000012">
    <property type="protein sequence ID" value="SLN39808.1"/>
    <property type="molecule type" value="Genomic_DNA"/>
</dbReference>
<evidence type="ECO:0000259" key="5">
    <source>
        <dbReference type="PROSITE" id="PS50977"/>
    </source>
</evidence>
<dbReference type="Gene3D" id="1.10.357.10">
    <property type="entry name" value="Tetracycline Repressor, domain 2"/>
    <property type="match status" value="1"/>
</dbReference>
<reference evidence="6 7" key="1">
    <citation type="submission" date="2017-03" db="EMBL/GenBank/DDBJ databases">
        <authorList>
            <person name="Afonso C.L."/>
            <person name="Miller P.J."/>
            <person name="Scott M.A."/>
            <person name="Spackman E."/>
            <person name="Goraichik I."/>
            <person name="Dimitrov K.M."/>
            <person name="Suarez D.L."/>
            <person name="Swayne D.E."/>
        </authorList>
    </citation>
    <scope>NUCLEOTIDE SEQUENCE [LARGE SCALE GENOMIC DNA]</scope>
    <source>
        <strain evidence="6 7">CECT 7680</strain>
    </source>
</reference>
<proteinExistence type="predicted"/>
<dbReference type="Pfam" id="PF21993">
    <property type="entry name" value="TetR_C_13_2"/>
    <property type="match status" value="1"/>
</dbReference>
<evidence type="ECO:0000256" key="2">
    <source>
        <dbReference type="ARBA" id="ARBA00023125"/>
    </source>
</evidence>
<dbReference type="RefSeq" id="WP_085868533.1">
    <property type="nucleotide sequence ID" value="NZ_FWFQ01000012.1"/>
</dbReference>
<evidence type="ECO:0000256" key="4">
    <source>
        <dbReference type="PROSITE-ProRule" id="PRU00335"/>
    </source>
</evidence>
<dbReference type="AlphaFoldDB" id="A0A1Y5SFT5"/>
<gene>
    <name evidence="6" type="primary">yxaF</name>
    <name evidence="6" type="ORF">PSA7680_01971</name>
</gene>
<evidence type="ECO:0000313" key="7">
    <source>
        <dbReference type="Proteomes" id="UP000193409"/>
    </source>
</evidence>
<evidence type="ECO:0000256" key="1">
    <source>
        <dbReference type="ARBA" id="ARBA00023015"/>
    </source>
</evidence>
<dbReference type="InterPro" id="IPR036271">
    <property type="entry name" value="Tet_transcr_reg_TetR-rel_C_sf"/>
</dbReference>
<organism evidence="6 7">
    <name type="scientific">Pseudoruegeria aquimaris</name>
    <dbReference type="NCBI Taxonomy" id="393663"/>
    <lineage>
        <taxon>Bacteria</taxon>
        <taxon>Pseudomonadati</taxon>
        <taxon>Pseudomonadota</taxon>
        <taxon>Alphaproteobacteria</taxon>
        <taxon>Rhodobacterales</taxon>
        <taxon>Roseobacteraceae</taxon>
        <taxon>Pseudoruegeria</taxon>
    </lineage>
</organism>
<dbReference type="SUPFAM" id="SSF48498">
    <property type="entry name" value="Tetracyclin repressor-like, C-terminal domain"/>
    <property type="match status" value="1"/>
</dbReference>
<dbReference type="OrthoDB" id="9811084at2"/>
<dbReference type="GO" id="GO:0003677">
    <property type="term" value="F:DNA binding"/>
    <property type="evidence" value="ECO:0007669"/>
    <property type="project" value="UniProtKB-UniRule"/>
</dbReference>
<keyword evidence="2 4" id="KW-0238">DNA-binding</keyword>
<feature type="domain" description="HTH tetR-type" evidence="5">
    <location>
        <begin position="6"/>
        <end position="66"/>
    </location>
</feature>
<dbReference type="Pfam" id="PF00440">
    <property type="entry name" value="TetR_N"/>
    <property type="match status" value="1"/>
</dbReference>
<feature type="DNA-binding region" description="H-T-H motif" evidence="4">
    <location>
        <begin position="29"/>
        <end position="48"/>
    </location>
</feature>
<dbReference type="Proteomes" id="UP000193409">
    <property type="component" value="Unassembled WGS sequence"/>
</dbReference>
<keyword evidence="1" id="KW-0805">Transcription regulation</keyword>
<dbReference type="PROSITE" id="PS50977">
    <property type="entry name" value="HTH_TETR_2"/>
    <property type="match status" value="1"/>
</dbReference>
<sequence length="189" mass="20438">MPPTAPATKSRLTETAARLFRQKGYHGTGLAEILAESGVPKGSLYHHFPAGKADLAVAAARWASAGMLGIIDDAFTPAADFTGGATTLCFKLAKLFDLYPDWRGCPISSVLFDGPENESFRAVAAEIFESWRHRVETHALRLGLAPEAARRQAEHLMFLVQGGWTQARARQSGDVLRGLPAFFGPLTET</sequence>
<dbReference type="InterPro" id="IPR001647">
    <property type="entry name" value="HTH_TetR"/>
</dbReference>
<name>A0A1Y5SFT5_9RHOB</name>
<evidence type="ECO:0000256" key="3">
    <source>
        <dbReference type="ARBA" id="ARBA00023163"/>
    </source>
</evidence>
<dbReference type="SUPFAM" id="SSF46689">
    <property type="entry name" value="Homeodomain-like"/>
    <property type="match status" value="1"/>
</dbReference>
<dbReference type="InterPro" id="IPR009057">
    <property type="entry name" value="Homeodomain-like_sf"/>
</dbReference>
<dbReference type="PRINTS" id="PR00455">
    <property type="entry name" value="HTHTETR"/>
</dbReference>
<protein>
    <submittedName>
        <fullName evidence="6">Putative HTH-type transcriptional regulator YxaF</fullName>
    </submittedName>
</protein>